<feature type="transmembrane region" description="Helical" evidence="7">
    <location>
        <begin position="260"/>
        <end position="284"/>
    </location>
</feature>
<keyword evidence="4" id="KW-0769">Symport</keyword>
<keyword evidence="6 7" id="KW-0472">Membrane</keyword>
<feature type="transmembrane region" description="Helical" evidence="7">
    <location>
        <begin position="20"/>
        <end position="43"/>
    </location>
</feature>
<feature type="transmembrane region" description="Helical" evidence="7">
    <location>
        <begin position="116"/>
        <end position="135"/>
    </location>
</feature>
<dbReference type="GO" id="GO:0015293">
    <property type="term" value="F:symporter activity"/>
    <property type="evidence" value="ECO:0007669"/>
    <property type="project" value="UniProtKB-KW"/>
</dbReference>
<evidence type="ECO:0000256" key="4">
    <source>
        <dbReference type="ARBA" id="ARBA00022847"/>
    </source>
</evidence>
<evidence type="ECO:0000256" key="1">
    <source>
        <dbReference type="ARBA" id="ARBA00004141"/>
    </source>
</evidence>
<dbReference type="FunFam" id="1.20.1250.20:FF:000003">
    <property type="entry name" value="Solute carrier family 17 member 3"/>
    <property type="match status" value="1"/>
</dbReference>
<proteinExistence type="predicted"/>
<keyword evidence="3 7" id="KW-0812">Transmembrane</keyword>
<evidence type="ECO:0000313" key="10">
    <source>
        <dbReference type="Proteomes" id="UP000801492"/>
    </source>
</evidence>
<name>A0A8K0C8R3_IGNLU</name>
<feature type="transmembrane region" description="Helical" evidence="7">
    <location>
        <begin position="434"/>
        <end position="453"/>
    </location>
</feature>
<feature type="transmembrane region" description="Helical" evidence="7">
    <location>
        <begin position="365"/>
        <end position="384"/>
    </location>
</feature>
<feature type="transmembrane region" description="Helical" evidence="7">
    <location>
        <begin position="340"/>
        <end position="359"/>
    </location>
</feature>
<reference evidence="9" key="1">
    <citation type="submission" date="2019-08" db="EMBL/GenBank/DDBJ databases">
        <title>The genome of the North American firefly Photinus pyralis.</title>
        <authorList>
            <consortium name="Photinus pyralis genome working group"/>
            <person name="Fallon T.R."/>
            <person name="Sander Lower S.E."/>
            <person name="Weng J.-K."/>
        </authorList>
    </citation>
    <scope>NUCLEOTIDE SEQUENCE</scope>
    <source>
        <strain evidence="9">TRF0915ILg1</strain>
        <tissue evidence="9">Whole body</tissue>
    </source>
</reference>
<gene>
    <name evidence="9" type="ORF">ILUMI_23431</name>
</gene>
<feature type="transmembrane region" description="Helical" evidence="7">
    <location>
        <begin position="174"/>
        <end position="199"/>
    </location>
</feature>
<keyword evidence="5 7" id="KW-1133">Transmembrane helix</keyword>
<dbReference type="SUPFAM" id="SSF103473">
    <property type="entry name" value="MFS general substrate transporter"/>
    <property type="match status" value="1"/>
</dbReference>
<dbReference type="Gene3D" id="1.20.1250.20">
    <property type="entry name" value="MFS general substrate transporter like domains"/>
    <property type="match status" value="2"/>
</dbReference>
<dbReference type="OrthoDB" id="2985014at2759"/>
<keyword evidence="2" id="KW-0813">Transport</keyword>
<evidence type="ECO:0000256" key="7">
    <source>
        <dbReference type="SAM" id="Phobius"/>
    </source>
</evidence>
<dbReference type="EMBL" id="VTPC01090590">
    <property type="protein sequence ID" value="KAF2882698.1"/>
    <property type="molecule type" value="Genomic_DNA"/>
</dbReference>
<evidence type="ECO:0000256" key="6">
    <source>
        <dbReference type="ARBA" id="ARBA00023136"/>
    </source>
</evidence>
<dbReference type="Proteomes" id="UP000801492">
    <property type="component" value="Unassembled WGS sequence"/>
</dbReference>
<dbReference type="AlphaFoldDB" id="A0A8K0C8R3"/>
<comment type="caution">
    <text evidence="9">The sequence shown here is derived from an EMBL/GenBank/DDBJ whole genome shotgun (WGS) entry which is preliminary data.</text>
</comment>
<evidence type="ECO:0000259" key="8">
    <source>
        <dbReference type="PROSITE" id="PS50850"/>
    </source>
</evidence>
<dbReference type="InterPro" id="IPR011701">
    <property type="entry name" value="MFS"/>
</dbReference>
<dbReference type="PANTHER" id="PTHR11662">
    <property type="entry name" value="SOLUTE CARRIER FAMILY 17"/>
    <property type="match status" value="1"/>
</dbReference>
<dbReference type="GO" id="GO:0016020">
    <property type="term" value="C:membrane"/>
    <property type="evidence" value="ECO:0007669"/>
    <property type="project" value="UniProtKB-SubCell"/>
</dbReference>
<evidence type="ECO:0000256" key="2">
    <source>
        <dbReference type="ARBA" id="ARBA00022448"/>
    </source>
</evidence>
<feature type="transmembrane region" description="Helical" evidence="7">
    <location>
        <begin position="141"/>
        <end position="162"/>
    </location>
</feature>
<accession>A0A8K0C8R3</accession>
<keyword evidence="10" id="KW-1185">Reference proteome</keyword>
<dbReference type="InterPro" id="IPR036259">
    <property type="entry name" value="MFS_trans_sf"/>
</dbReference>
<feature type="transmembrane region" description="Helical" evidence="7">
    <location>
        <begin position="396"/>
        <end position="419"/>
    </location>
</feature>
<dbReference type="GO" id="GO:0006820">
    <property type="term" value="P:monoatomic anion transport"/>
    <property type="evidence" value="ECO:0007669"/>
    <property type="project" value="TreeGrafter"/>
</dbReference>
<protein>
    <recommendedName>
        <fullName evidence="8">Major facilitator superfamily (MFS) profile domain-containing protein</fullName>
    </recommendedName>
</protein>
<feature type="transmembrane region" description="Helical" evidence="7">
    <location>
        <begin position="304"/>
        <end position="328"/>
    </location>
</feature>
<organism evidence="9 10">
    <name type="scientific">Ignelater luminosus</name>
    <name type="common">Cucubano</name>
    <name type="synonym">Pyrophorus luminosus</name>
    <dbReference type="NCBI Taxonomy" id="2038154"/>
    <lineage>
        <taxon>Eukaryota</taxon>
        <taxon>Metazoa</taxon>
        <taxon>Ecdysozoa</taxon>
        <taxon>Arthropoda</taxon>
        <taxon>Hexapoda</taxon>
        <taxon>Insecta</taxon>
        <taxon>Pterygota</taxon>
        <taxon>Neoptera</taxon>
        <taxon>Endopterygota</taxon>
        <taxon>Coleoptera</taxon>
        <taxon>Polyphaga</taxon>
        <taxon>Elateriformia</taxon>
        <taxon>Elateroidea</taxon>
        <taxon>Elateridae</taxon>
        <taxon>Agrypninae</taxon>
        <taxon>Pyrophorini</taxon>
        <taxon>Ignelater</taxon>
    </lineage>
</organism>
<dbReference type="InterPro" id="IPR020846">
    <property type="entry name" value="MFS_dom"/>
</dbReference>
<sequence>MTVNPLKCVYGKYVIPQRYVLCFMSFMAIFNAYCMRVCFNLALPEMVVPLSKKNTTGIDFCPENEEEKIKIKGGTYNWSQSVQSNLLGAFFPGYVITHIPAGFLSDTLGGKHVLSLGILVSAILSALTPLTIYVGDWWLLMISRFLIGFTQGFLFPSVTTLLAKWVPKRERSTLGTLVLTGPQVGSIFGNLISAYLMGIFGNWPIVFYFWAISSVIWYVFFIFMCFSEPSQHPFLPEKEAEMLAQEIGQTPNLKVPWIKLIFYPASLALMAGQVGHGAVFFLIVTDLPKYMKDVLKFNIKQNGVLNALPYLALWICGGISGVISDILINKEIVSIVFIRKLYTTIASVGPSVCCVLAVYLGCNRIAAAAMFILGMFLMGPFYPGMRVNALDLTKNFAGVLTAFVNGMGALAFVPVQYAIGMILKADPSIASWRLIFWIIFIICSVTNVIYVIWARGDRAEWDKVEEQE</sequence>
<evidence type="ECO:0000256" key="5">
    <source>
        <dbReference type="ARBA" id="ARBA00022989"/>
    </source>
</evidence>
<evidence type="ECO:0000313" key="9">
    <source>
        <dbReference type="EMBL" id="KAF2882698.1"/>
    </source>
</evidence>
<dbReference type="PROSITE" id="PS50850">
    <property type="entry name" value="MFS"/>
    <property type="match status" value="1"/>
</dbReference>
<feature type="transmembrane region" description="Helical" evidence="7">
    <location>
        <begin position="205"/>
        <end position="226"/>
    </location>
</feature>
<feature type="domain" description="Major facilitator superfamily (MFS) profile" evidence="8">
    <location>
        <begin position="17"/>
        <end position="458"/>
    </location>
</feature>
<dbReference type="FunFam" id="1.20.1250.20:FF:000423">
    <property type="entry name" value="Putative inorganic phosphate cotransporter-like Protein"/>
    <property type="match status" value="1"/>
</dbReference>
<dbReference type="PANTHER" id="PTHR11662:SF415">
    <property type="entry name" value="AT30085P-RELATED"/>
    <property type="match status" value="1"/>
</dbReference>
<dbReference type="InterPro" id="IPR050382">
    <property type="entry name" value="MFS_Na/Anion_cotransporter"/>
</dbReference>
<comment type="subcellular location">
    <subcellularLocation>
        <location evidence="1">Membrane</location>
        <topology evidence="1">Multi-pass membrane protein</topology>
    </subcellularLocation>
</comment>
<dbReference type="Pfam" id="PF07690">
    <property type="entry name" value="MFS_1"/>
    <property type="match status" value="1"/>
</dbReference>
<evidence type="ECO:0000256" key="3">
    <source>
        <dbReference type="ARBA" id="ARBA00022692"/>
    </source>
</evidence>